<feature type="compositionally biased region" description="Pro residues" evidence="2">
    <location>
        <begin position="255"/>
        <end position="264"/>
    </location>
</feature>
<evidence type="ECO:0000313" key="4">
    <source>
        <dbReference type="EMBL" id="NEX62894.1"/>
    </source>
</evidence>
<evidence type="ECO:0000256" key="3">
    <source>
        <dbReference type="SAM" id="SignalP"/>
    </source>
</evidence>
<reference evidence="4 5" key="1">
    <citation type="submission" date="2020-02" db="EMBL/GenBank/DDBJ databases">
        <authorList>
            <person name="Kim M.K."/>
        </authorList>
    </citation>
    <scope>NUCLEOTIDE SEQUENCE [LARGE SCALE GENOMIC DNA]</scope>
    <source>
        <strain evidence="4 5">17J57-3</strain>
    </source>
</reference>
<keyword evidence="5" id="KW-1185">Reference proteome</keyword>
<evidence type="ECO:0000313" key="5">
    <source>
        <dbReference type="Proteomes" id="UP000482155"/>
    </source>
</evidence>
<evidence type="ECO:0000256" key="2">
    <source>
        <dbReference type="SAM" id="MobiDB-lite"/>
    </source>
</evidence>
<evidence type="ECO:0000256" key="1">
    <source>
        <dbReference type="ARBA" id="ARBA00022801"/>
    </source>
</evidence>
<dbReference type="RefSeq" id="WP_163965993.1">
    <property type="nucleotide sequence ID" value="NZ_JAAIVB010000062.1"/>
</dbReference>
<keyword evidence="1" id="KW-0378">Hydrolase</keyword>
<organism evidence="4 5">
    <name type="scientific">Noviherbaspirillum galbum</name>
    <dbReference type="NCBI Taxonomy" id="2709383"/>
    <lineage>
        <taxon>Bacteria</taxon>
        <taxon>Pseudomonadati</taxon>
        <taxon>Pseudomonadota</taxon>
        <taxon>Betaproteobacteria</taxon>
        <taxon>Burkholderiales</taxon>
        <taxon>Oxalobacteraceae</taxon>
        <taxon>Noviherbaspirillum</taxon>
    </lineage>
</organism>
<feature type="region of interest" description="Disordered" evidence="2">
    <location>
        <begin position="214"/>
        <end position="235"/>
    </location>
</feature>
<dbReference type="NCBIfam" id="TIGR03397">
    <property type="entry name" value="acid_phos_Burk"/>
    <property type="match status" value="1"/>
</dbReference>
<name>A0A6B3SQ43_9BURK</name>
<dbReference type="PROSITE" id="PS51257">
    <property type="entry name" value="PROKAR_LIPOPROTEIN"/>
    <property type="match status" value="1"/>
</dbReference>
<dbReference type="InterPro" id="IPR007312">
    <property type="entry name" value="Phosphoesterase"/>
</dbReference>
<dbReference type="CDD" id="cd16013">
    <property type="entry name" value="AcpA"/>
    <property type="match status" value="1"/>
</dbReference>
<dbReference type="InterPro" id="IPR017768">
    <property type="entry name" value="AcpA"/>
</dbReference>
<dbReference type="SUPFAM" id="SSF53649">
    <property type="entry name" value="Alkaline phosphatase-like"/>
    <property type="match status" value="1"/>
</dbReference>
<keyword evidence="3" id="KW-0732">Signal</keyword>
<dbReference type="InterPro" id="IPR017850">
    <property type="entry name" value="Alkaline_phosphatase_core_sf"/>
</dbReference>
<comment type="caution">
    <text evidence="4">The sequence shown here is derived from an EMBL/GenBank/DDBJ whole genome shotgun (WGS) entry which is preliminary data.</text>
</comment>
<accession>A0A6B3SQ43</accession>
<proteinExistence type="predicted"/>
<dbReference type="PANTHER" id="PTHR31956:SF1">
    <property type="entry name" value="NON-SPECIFIC PHOSPHOLIPASE C1"/>
    <property type="match status" value="1"/>
</dbReference>
<sequence>MNPAFRLLWVSGAIAVAGCAMQQPATDAKVADSDLRRIENIVVIYAENHSFDNMYGMFPGANGVANATAQQKTQLDHDGKPLATLPPVYDSHGQPIARFPRGLPNGPFRIDAPPVGATFDQILPNPIHNFYQNIEQINGGRNDMFVAMTNVGAWNMGYYDGSSLKVWRWAREYTLADNFFMGAFGGSFLNHQWLVCACSPVYKDAPANLRAQLDDKGRLRKKPSSPASVMDGPVQAMDGTVTPDGFVVNTSQPPYQPSGIPPGSDPALADPAKHPVPPQVATTIGDTLSSKGVSWAWYSGAWNAANADGRQPAGAKRQVIGNREPSSPNFQTHHQPFNYFKRFAPGTADRERHLKDADDMMRAIDEGNLPQVTFYKPPGRLTQHPSYTDIRSGDEHIADVLERLRRSPQWGKMAVIVTYDENGGYWDHVPPPSGAGWGDRWGPGTRIPTLVISPFAKRGHVDHVTMDTTSILKFITRRFELEPLPGVRKNMGDLTSAFDFAQQGR</sequence>
<feature type="chain" id="PRO_5025340450" evidence="3">
    <location>
        <begin position="23"/>
        <end position="505"/>
    </location>
</feature>
<protein>
    <submittedName>
        <fullName evidence="4">Acid phosphatase</fullName>
    </submittedName>
</protein>
<dbReference type="GO" id="GO:0003993">
    <property type="term" value="F:acid phosphatase activity"/>
    <property type="evidence" value="ECO:0007669"/>
    <property type="project" value="InterPro"/>
</dbReference>
<feature type="signal peptide" evidence="3">
    <location>
        <begin position="1"/>
        <end position="22"/>
    </location>
</feature>
<dbReference type="AlphaFoldDB" id="A0A6B3SQ43"/>
<feature type="region of interest" description="Disordered" evidence="2">
    <location>
        <begin position="255"/>
        <end position="276"/>
    </location>
</feature>
<dbReference type="Proteomes" id="UP000482155">
    <property type="component" value="Unassembled WGS sequence"/>
</dbReference>
<dbReference type="EMBL" id="JAAIVB010000062">
    <property type="protein sequence ID" value="NEX62894.1"/>
    <property type="molecule type" value="Genomic_DNA"/>
</dbReference>
<dbReference type="Pfam" id="PF04185">
    <property type="entry name" value="Phosphoesterase"/>
    <property type="match status" value="1"/>
</dbReference>
<gene>
    <name evidence="4" type="primary">acpA</name>
    <name evidence="4" type="ORF">G3574_17570</name>
</gene>
<dbReference type="Gene3D" id="3.40.720.10">
    <property type="entry name" value="Alkaline Phosphatase, subunit A"/>
    <property type="match status" value="2"/>
</dbReference>
<dbReference type="PANTHER" id="PTHR31956">
    <property type="entry name" value="NON-SPECIFIC PHOSPHOLIPASE C4-RELATED"/>
    <property type="match status" value="1"/>
</dbReference>